<accession>D7MVC7</accession>
<dbReference type="Gramene" id="Al_scaffold_0009_78">
    <property type="protein sequence ID" value="Al_scaffold_0009_78"/>
    <property type="gene ID" value="Al_scaffold_0009_78"/>
</dbReference>
<dbReference type="Proteomes" id="UP000008694">
    <property type="component" value="Unassembled WGS sequence"/>
</dbReference>
<dbReference type="EMBL" id="GL348721">
    <property type="protein sequence ID" value="EFH39424.1"/>
    <property type="molecule type" value="Genomic_DNA"/>
</dbReference>
<keyword evidence="2" id="KW-1185">Reference proteome</keyword>
<organism evidence="2">
    <name type="scientific">Arabidopsis lyrata subsp. lyrata</name>
    <name type="common">Lyre-leaved rock-cress</name>
    <dbReference type="NCBI Taxonomy" id="81972"/>
    <lineage>
        <taxon>Eukaryota</taxon>
        <taxon>Viridiplantae</taxon>
        <taxon>Streptophyta</taxon>
        <taxon>Embryophyta</taxon>
        <taxon>Tracheophyta</taxon>
        <taxon>Spermatophyta</taxon>
        <taxon>Magnoliopsida</taxon>
        <taxon>eudicotyledons</taxon>
        <taxon>Gunneridae</taxon>
        <taxon>Pentapetalae</taxon>
        <taxon>rosids</taxon>
        <taxon>malvids</taxon>
        <taxon>Brassicales</taxon>
        <taxon>Brassicaceae</taxon>
        <taxon>Camelineae</taxon>
        <taxon>Arabidopsis</taxon>
    </lineage>
</organism>
<protein>
    <submittedName>
        <fullName evidence="1">Predicted protein</fullName>
    </submittedName>
</protein>
<gene>
    <name evidence="1" type="ORF">ARALYDRAFT_683040</name>
</gene>
<dbReference type="HOGENOM" id="CLU_2430086_0_0_1"/>
<name>D7MVC7_ARALL</name>
<proteinExistence type="predicted"/>
<sequence>MYTDLEELEDANDDDDTNFVNEVHDIGYATRNNALMTLLRLEITVKCMKTLVAALQTAWVLLRAAVEENNHDMMVGQTGVSERLLAEIPCA</sequence>
<evidence type="ECO:0000313" key="2">
    <source>
        <dbReference type="Proteomes" id="UP000008694"/>
    </source>
</evidence>
<evidence type="ECO:0000313" key="1">
    <source>
        <dbReference type="EMBL" id="EFH39424.1"/>
    </source>
</evidence>
<reference evidence="2" key="1">
    <citation type="journal article" date="2011" name="Nat. Genet.">
        <title>The Arabidopsis lyrata genome sequence and the basis of rapid genome size change.</title>
        <authorList>
            <person name="Hu T.T."/>
            <person name="Pattyn P."/>
            <person name="Bakker E.G."/>
            <person name="Cao J."/>
            <person name="Cheng J.-F."/>
            <person name="Clark R.M."/>
            <person name="Fahlgren N."/>
            <person name="Fawcett J.A."/>
            <person name="Grimwood J."/>
            <person name="Gundlach H."/>
            <person name="Haberer G."/>
            <person name="Hollister J.D."/>
            <person name="Ossowski S."/>
            <person name="Ottilar R.P."/>
            <person name="Salamov A.A."/>
            <person name="Schneeberger K."/>
            <person name="Spannagl M."/>
            <person name="Wang X."/>
            <person name="Yang L."/>
            <person name="Nasrallah M.E."/>
            <person name="Bergelson J."/>
            <person name="Carrington J.C."/>
            <person name="Gaut B.S."/>
            <person name="Schmutz J."/>
            <person name="Mayer K.F.X."/>
            <person name="Van de Peer Y."/>
            <person name="Grigoriev I.V."/>
            <person name="Nordborg M."/>
            <person name="Weigel D."/>
            <person name="Guo Y.-L."/>
        </authorList>
    </citation>
    <scope>NUCLEOTIDE SEQUENCE [LARGE SCALE GENOMIC DNA]</scope>
    <source>
        <strain evidence="2">cv. MN47</strain>
    </source>
</reference>
<dbReference type="AlphaFoldDB" id="D7MVC7"/>